<dbReference type="EMBL" id="VSRR010020366">
    <property type="protein sequence ID" value="MPC63055.1"/>
    <property type="molecule type" value="Genomic_DNA"/>
</dbReference>
<proteinExistence type="predicted"/>
<sequence length="74" mass="8142">MVAWWKELTCKGFRTISRSRESAADPVNGGARRRRIDTNHNTAGQGGAGYLLLPDLLQAGNDTWSPAVTCRCHE</sequence>
<organism evidence="2 3">
    <name type="scientific">Portunus trituberculatus</name>
    <name type="common">Swimming crab</name>
    <name type="synonym">Neptunus trituberculatus</name>
    <dbReference type="NCBI Taxonomy" id="210409"/>
    <lineage>
        <taxon>Eukaryota</taxon>
        <taxon>Metazoa</taxon>
        <taxon>Ecdysozoa</taxon>
        <taxon>Arthropoda</taxon>
        <taxon>Crustacea</taxon>
        <taxon>Multicrustacea</taxon>
        <taxon>Malacostraca</taxon>
        <taxon>Eumalacostraca</taxon>
        <taxon>Eucarida</taxon>
        <taxon>Decapoda</taxon>
        <taxon>Pleocyemata</taxon>
        <taxon>Brachyura</taxon>
        <taxon>Eubrachyura</taxon>
        <taxon>Portunoidea</taxon>
        <taxon>Portunidae</taxon>
        <taxon>Portuninae</taxon>
        <taxon>Portunus</taxon>
    </lineage>
</organism>
<keyword evidence="3" id="KW-1185">Reference proteome</keyword>
<reference evidence="2 3" key="1">
    <citation type="submission" date="2019-05" db="EMBL/GenBank/DDBJ databases">
        <title>Another draft genome of Portunus trituberculatus and its Hox gene families provides insights of decapod evolution.</title>
        <authorList>
            <person name="Jeong J.-H."/>
            <person name="Song I."/>
            <person name="Kim S."/>
            <person name="Choi T."/>
            <person name="Kim D."/>
            <person name="Ryu S."/>
            <person name="Kim W."/>
        </authorList>
    </citation>
    <scope>NUCLEOTIDE SEQUENCE [LARGE SCALE GENOMIC DNA]</scope>
    <source>
        <tissue evidence="2">Muscle</tissue>
    </source>
</reference>
<evidence type="ECO:0000313" key="3">
    <source>
        <dbReference type="Proteomes" id="UP000324222"/>
    </source>
</evidence>
<protein>
    <submittedName>
        <fullName evidence="2">Uncharacterized protein</fullName>
    </submittedName>
</protein>
<comment type="caution">
    <text evidence="2">The sequence shown here is derived from an EMBL/GenBank/DDBJ whole genome shotgun (WGS) entry which is preliminary data.</text>
</comment>
<evidence type="ECO:0000256" key="1">
    <source>
        <dbReference type="SAM" id="MobiDB-lite"/>
    </source>
</evidence>
<gene>
    <name evidence="2" type="ORF">E2C01_057147</name>
</gene>
<dbReference type="Proteomes" id="UP000324222">
    <property type="component" value="Unassembled WGS sequence"/>
</dbReference>
<feature type="region of interest" description="Disordered" evidence="1">
    <location>
        <begin position="21"/>
        <end position="43"/>
    </location>
</feature>
<accession>A0A5B7H0A7</accession>
<evidence type="ECO:0000313" key="2">
    <source>
        <dbReference type="EMBL" id="MPC63055.1"/>
    </source>
</evidence>
<dbReference type="AlphaFoldDB" id="A0A5B7H0A7"/>
<name>A0A5B7H0A7_PORTR</name>